<evidence type="ECO:0000313" key="2">
    <source>
        <dbReference type="EMBL" id="GBL78523.1"/>
    </source>
</evidence>
<organism evidence="2 3">
    <name type="scientific">Araneus ventricosus</name>
    <name type="common">Orbweaver spider</name>
    <name type="synonym">Epeira ventricosa</name>
    <dbReference type="NCBI Taxonomy" id="182803"/>
    <lineage>
        <taxon>Eukaryota</taxon>
        <taxon>Metazoa</taxon>
        <taxon>Ecdysozoa</taxon>
        <taxon>Arthropoda</taxon>
        <taxon>Chelicerata</taxon>
        <taxon>Arachnida</taxon>
        <taxon>Araneae</taxon>
        <taxon>Araneomorphae</taxon>
        <taxon>Entelegynae</taxon>
        <taxon>Araneoidea</taxon>
        <taxon>Araneidae</taxon>
        <taxon>Araneus</taxon>
    </lineage>
</organism>
<proteinExistence type="predicted"/>
<gene>
    <name evidence="2" type="ORF">AVEN_65132_1</name>
</gene>
<evidence type="ECO:0000256" key="1">
    <source>
        <dbReference type="SAM" id="MobiDB-lite"/>
    </source>
</evidence>
<dbReference type="EMBL" id="BGPR01000016">
    <property type="protein sequence ID" value="GBL78523.1"/>
    <property type="molecule type" value="Genomic_DNA"/>
</dbReference>
<name>A0A4Y2AFF2_ARAVE</name>
<reference evidence="2 3" key="1">
    <citation type="journal article" date="2019" name="Sci. Rep.">
        <title>Orb-weaving spider Araneus ventricosus genome elucidates the spidroin gene catalogue.</title>
        <authorList>
            <person name="Kono N."/>
            <person name="Nakamura H."/>
            <person name="Ohtoshi R."/>
            <person name="Moran D.A.P."/>
            <person name="Shinohara A."/>
            <person name="Yoshida Y."/>
            <person name="Fujiwara M."/>
            <person name="Mori M."/>
            <person name="Tomita M."/>
            <person name="Arakawa K."/>
        </authorList>
    </citation>
    <scope>NUCLEOTIDE SEQUENCE [LARGE SCALE GENOMIC DNA]</scope>
</reference>
<dbReference type="AlphaFoldDB" id="A0A4Y2AFF2"/>
<sequence length="103" mass="11457">MTRLFSTRVQQLVDIIAQWSSIRGERGCRCQGVKTFLLLRRGRARGSQGSPVGACSFDPRNWFTVGGDVAFAKGWNTTREKKGEKKGAKKEASVILTHTPMED</sequence>
<evidence type="ECO:0000313" key="3">
    <source>
        <dbReference type="Proteomes" id="UP000499080"/>
    </source>
</evidence>
<comment type="caution">
    <text evidence="2">The sequence shown here is derived from an EMBL/GenBank/DDBJ whole genome shotgun (WGS) entry which is preliminary data.</text>
</comment>
<accession>A0A4Y2AFF2</accession>
<feature type="compositionally biased region" description="Basic and acidic residues" evidence="1">
    <location>
        <begin position="79"/>
        <end position="92"/>
    </location>
</feature>
<feature type="region of interest" description="Disordered" evidence="1">
    <location>
        <begin position="79"/>
        <end position="103"/>
    </location>
</feature>
<protein>
    <submittedName>
        <fullName evidence="2">Uncharacterized protein</fullName>
    </submittedName>
</protein>
<keyword evidence="3" id="KW-1185">Reference proteome</keyword>
<dbReference type="Proteomes" id="UP000499080">
    <property type="component" value="Unassembled WGS sequence"/>
</dbReference>